<reference evidence="9 10" key="1">
    <citation type="submission" date="2019-12" db="EMBL/GenBank/DDBJ databases">
        <title>Nesterenkonia muleiensis sp. nov., a novel actinobacterium isolated from sap of Populus euphratica.</title>
        <authorList>
            <person name="Wang R."/>
        </authorList>
    </citation>
    <scope>NUCLEOTIDE SEQUENCE [LARGE SCALE GENOMIC DNA]</scope>
    <source>
        <strain evidence="9 10">F10</strain>
    </source>
</reference>
<dbReference type="PANTHER" id="PTHR43163:SF6">
    <property type="entry name" value="DIPEPTIDE TRANSPORT SYSTEM PERMEASE PROTEIN DPPB-RELATED"/>
    <property type="match status" value="1"/>
</dbReference>
<feature type="transmembrane region" description="Helical" evidence="7">
    <location>
        <begin position="67"/>
        <end position="84"/>
    </location>
</feature>
<evidence type="ECO:0000313" key="10">
    <source>
        <dbReference type="Proteomes" id="UP000460157"/>
    </source>
</evidence>
<dbReference type="Pfam" id="PF19300">
    <property type="entry name" value="BPD_transp_1_N"/>
    <property type="match status" value="1"/>
</dbReference>
<dbReference type="EMBL" id="WRPM01000095">
    <property type="protein sequence ID" value="MVT27231.1"/>
    <property type="molecule type" value="Genomic_DNA"/>
</dbReference>
<feature type="transmembrane region" description="Helical" evidence="7">
    <location>
        <begin position="147"/>
        <end position="166"/>
    </location>
</feature>
<dbReference type="RefSeq" id="WP_157324980.1">
    <property type="nucleotide sequence ID" value="NZ_BMFX01000002.1"/>
</dbReference>
<name>A0A7K1UMG4_9MICC</name>
<evidence type="ECO:0000256" key="5">
    <source>
        <dbReference type="ARBA" id="ARBA00022989"/>
    </source>
</evidence>
<protein>
    <submittedName>
        <fullName evidence="9">ABC transporter permease subunit</fullName>
    </submittedName>
</protein>
<proteinExistence type="inferred from homology"/>
<organism evidence="9 10">
    <name type="scientific">Nesterenkonia alkaliphila</name>
    <dbReference type="NCBI Taxonomy" id="1463631"/>
    <lineage>
        <taxon>Bacteria</taxon>
        <taxon>Bacillati</taxon>
        <taxon>Actinomycetota</taxon>
        <taxon>Actinomycetes</taxon>
        <taxon>Micrococcales</taxon>
        <taxon>Micrococcaceae</taxon>
        <taxon>Nesterenkonia</taxon>
    </lineage>
</organism>
<evidence type="ECO:0000259" key="8">
    <source>
        <dbReference type="PROSITE" id="PS50928"/>
    </source>
</evidence>
<comment type="caution">
    <text evidence="9">The sequence shown here is derived from an EMBL/GenBank/DDBJ whole genome shotgun (WGS) entry which is preliminary data.</text>
</comment>
<comment type="subcellular location">
    <subcellularLocation>
        <location evidence="1 7">Cell membrane</location>
        <topology evidence="1 7">Multi-pass membrane protein</topology>
    </subcellularLocation>
</comment>
<evidence type="ECO:0000256" key="4">
    <source>
        <dbReference type="ARBA" id="ARBA00022692"/>
    </source>
</evidence>
<dbReference type="PANTHER" id="PTHR43163">
    <property type="entry name" value="DIPEPTIDE TRANSPORT SYSTEM PERMEASE PROTEIN DPPB-RELATED"/>
    <property type="match status" value="1"/>
</dbReference>
<evidence type="ECO:0000256" key="6">
    <source>
        <dbReference type="ARBA" id="ARBA00023136"/>
    </source>
</evidence>
<dbReference type="AlphaFoldDB" id="A0A7K1UMG4"/>
<evidence type="ECO:0000256" key="7">
    <source>
        <dbReference type="RuleBase" id="RU363032"/>
    </source>
</evidence>
<dbReference type="InterPro" id="IPR045621">
    <property type="entry name" value="BPD_transp_1_N"/>
</dbReference>
<gene>
    <name evidence="9" type="ORF">GNZ21_12865</name>
</gene>
<dbReference type="Pfam" id="PF00528">
    <property type="entry name" value="BPD_transp_1"/>
    <property type="match status" value="1"/>
</dbReference>
<keyword evidence="3" id="KW-1003">Cell membrane</keyword>
<dbReference type="PROSITE" id="PS50928">
    <property type="entry name" value="ABC_TM1"/>
    <property type="match status" value="1"/>
</dbReference>
<keyword evidence="10" id="KW-1185">Reference proteome</keyword>
<feature type="domain" description="ABC transmembrane type-1" evidence="8">
    <location>
        <begin position="101"/>
        <end position="301"/>
    </location>
</feature>
<feature type="transmembrane region" description="Helical" evidence="7">
    <location>
        <begin position="12"/>
        <end position="33"/>
    </location>
</feature>
<dbReference type="SUPFAM" id="SSF161098">
    <property type="entry name" value="MetI-like"/>
    <property type="match status" value="1"/>
</dbReference>
<evidence type="ECO:0000256" key="2">
    <source>
        <dbReference type="ARBA" id="ARBA00022448"/>
    </source>
</evidence>
<accession>A0A7K1UMG4</accession>
<keyword evidence="4 7" id="KW-0812">Transmembrane</keyword>
<dbReference type="InterPro" id="IPR000515">
    <property type="entry name" value="MetI-like"/>
</dbReference>
<comment type="similarity">
    <text evidence="7">Belongs to the binding-protein-dependent transport system permease family.</text>
</comment>
<sequence length="312" mass="33464">MQRTLLQILRRRLIGAVAVLIGAATLGFFAIHLTPGDPVLLLVGQEGAMSDEAREQVAARYGLDQPLVVQFFAYVLQVLTFNLGSSFRSGLPVSQMISERLAPTLELAFAALILAFLIAFLVAVFTANTRGWRKAIGSITELTAASVPSFWIGILLLIVFSFQLGWFPVFGNEGLRSLVLPAVTLAVPVAALLIQVLRKGLEDALDQPFVLAARTRGAHETYVRIAHGLRHALLPAITLGGTIFGGLIGGSVIVESVFNRDGIGRVLLLAIEGRDIPVVVGVLLFAALAFVVVNTIIDIAYVLIDPRLRVPA</sequence>
<keyword evidence="6 7" id="KW-0472">Membrane</keyword>
<feature type="transmembrane region" description="Helical" evidence="7">
    <location>
        <begin position="105"/>
        <end position="127"/>
    </location>
</feature>
<dbReference type="OrthoDB" id="9778910at2"/>
<keyword evidence="5 7" id="KW-1133">Transmembrane helix</keyword>
<dbReference type="Proteomes" id="UP000460157">
    <property type="component" value="Unassembled WGS sequence"/>
</dbReference>
<dbReference type="CDD" id="cd06261">
    <property type="entry name" value="TM_PBP2"/>
    <property type="match status" value="1"/>
</dbReference>
<feature type="transmembrane region" description="Helical" evidence="7">
    <location>
        <begin position="178"/>
        <end position="197"/>
    </location>
</feature>
<evidence type="ECO:0000256" key="3">
    <source>
        <dbReference type="ARBA" id="ARBA00022475"/>
    </source>
</evidence>
<dbReference type="InterPro" id="IPR035906">
    <property type="entry name" value="MetI-like_sf"/>
</dbReference>
<dbReference type="GO" id="GO:0071916">
    <property type="term" value="F:dipeptide transmembrane transporter activity"/>
    <property type="evidence" value="ECO:0007669"/>
    <property type="project" value="TreeGrafter"/>
</dbReference>
<dbReference type="Gene3D" id="1.10.3720.10">
    <property type="entry name" value="MetI-like"/>
    <property type="match status" value="1"/>
</dbReference>
<evidence type="ECO:0000313" key="9">
    <source>
        <dbReference type="EMBL" id="MVT27231.1"/>
    </source>
</evidence>
<evidence type="ECO:0000256" key="1">
    <source>
        <dbReference type="ARBA" id="ARBA00004651"/>
    </source>
</evidence>
<feature type="transmembrane region" description="Helical" evidence="7">
    <location>
        <begin position="232"/>
        <end position="258"/>
    </location>
</feature>
<feature type="transmembrane region" description="Helical" evidence="7">
    <location>
        <begin position="278"/>
        <end position="304"/>
    </location>
</feature>
<keyword evidence="2 7" id="KW-0813">Transport</keyword>
<dbReference type="GO" id="GO:0005886">
    <property type="term" value="C:plasma membrane"/>
    <property type="evidence" value="ECO:0007669"/>
    <property type="project" value="UniProtKB-SubCell"/>
</dbReference>